<keyword evidence="4" id="KW-0010">Activator</keyword>
<dbReference type="Proteomes" id="UP000000305">
    <property type="component" value="Unassembled WGS sequence"/>
</dbReference>
<sequence>MKPTIRGFKGRPLQGFLVVGLTDLVQAFVIKEKQPFLSDGEILAVACTGIPLDRIVYCKLTIQKDDGVEFSCLLDEYRLRSETLTGLFPLQSGANEMRVCGVNFSSREDPSGIFLVVNGMNSGTLQYWELSEVERTIHSLFSTLAAMIESPTSVRHAMSNGQKAGSPPQHHLVIATACGELLFLHRESMTQVGHLSIVDVSKCESALIENDQLGVFCCQMQCVDCLR</sequence>
<reference evidence="8 9" key="1">
    <citation type="journal article" date="2011" name="Science">
        <title>The ecoresponsive genome of Daphnia pulex.</title>
        <authorList>
            <person name="Colbourne J.K."/>
            <person name="Pfrender M.E."/>
            <person name="Gilbert D."/>
            <person name="Thomas W.K."/>
            <person name="Tucker A."/>
            <person name="Oakley T.H."/>
            <person name="Tokishita S."/>
            <person name="Aerts A."/>
            <person name="Arnold G.J."/>
            <person name="Basu M.K."/>
            <person name="Bauer D.J."/>
            <person name="Caceres C.E."/>
            <person name="Carmel L."/>
            <person name="Casola C."/>
            <person name="Choi J.H."/>
            <person name="Detter J.C."/>
            <person name="Dong Q."/>
            <person name="Dusheyko S."/>
            <person name="Eads B.D."/>
            <person name="Frohlich T."/>
            <person name="Geiler-Samerotte K.A."/>
            <person name="Gerlach D."/>
            <person name="Hatcher P."/>
            <person name="Jogdeo S."/>
            <person name="Krijgsveld J."/>
            <person name="Kriventseva E.V."/>
            <person name="Kultz D."/>
            <person name="Laforsch C."/>
            <person name="Lindquist E."/>
            <person name="Lopez J."/>
            <person name="Manak J.R."/>
            <person name="Muller J."/>
            <person name="Pangilinan J."/>
            <person name="Patwardhan R.P."/>
            <person name="Pitluck S."/>
            <person name="Pritham E.J."/>
            <person name="Rechtsteiner A."/>
            <person name="Rho M."/>
            <person name="Rogozin I.B."/>
            <person name="Sakarya O."/>
            <person name="Salamov A."/>
            <person name="Schaack S."/>
            <person name="Shapiro H."/>
            <person name="Shiga Y."/>
            <person name="Skalitzky C."/>
            <person name="Smith Z."/>
            <person name="Souvorov A."/>
            <person name="Sung W."/>
            <person name="Tang Z."/>
            <person name="Tsuchiya D."/>
            <person name="Tu H."/>
            <person name="Vos H."/>
            <person name="Wang M."/>
            <person name="Wolf Y.I."/>
            <person name="Yamagata H."/>
            <person name="Yamada T."/>
            <person name="Ye Y."/>
            <person name="Shaw J.R."/>
            <person name="Andrews J."/>
            <person name="Crease T.J."/>
            <person name="Tang H."/>
            <person name="Lucas S.M."/>
            <person name="Robertson H.M."/>
            <person name="Bork P."/>
            <person name="Koonin E.V."/>
            <person name="Zdobnov E.M."/>
            <person name="Grigoriev I.V."/>
            <person name="Lynch M."/>
            <person name="Boore J.L."/>
        </authorList>
    </citation>
    <scope>NUCLEOTIDE SEQUENCE [LARGE SCALE GENOMIC DNA]</scope>
</reference>
<organism evidence="8 9">
    <name type="scientific">Daphnia pulex</name>
    <name type="common">Water flea</name>
    <dbReference type="NCBI Taxonomy" id="6669"/>
    <lineage>
        <taxon>Eukaryota</taxon>
        <taxon>Metazoa</taxon>
        <taxon>Ecdysozoa</taxon>
        <taxon>Arthropoda</taxon>
        <taxon>Crustacea</taxon>
        <taxon>Branchiopoda</taxon>
        <taxon>Diplostraca</taxon>
        <taxon>Cladocera</taxon>
        <taxon>Anomopoda</taxon>
        <taxon>Daphniidae</taxon>
        <taxon>Daphnia</taxon>
    </lineage>
</organism>
<evidence type="ECO:0000256" key="7">
    <source>
        <dbReference type="SAM" id="SignalP"/>
    </source>
</evidence>
<name>E9H0W7_DAPPU</name>
<dbReference type="GO" id="GO:0005634">
    <property type="term" value="C:nucleus"/>
    <property type="evidence" value="ECO:0007669"/>
    <property type="project" value="UniProtKB-SubCell"/>
</dbReference>
<dbReference type="STRING" id="6669.E9H0W7"/>
<gene>
    <name evidence="8" type="ORF">DAPPUDRAFT_324167</name>
</gene>
<keyword evidence="3" id="KW-0805">Transcription regulation</keyword>
<feature type="signal peptide" evidence="7">
    <location>
        <begin position="1"/>
        <end position="27"/>
    </location>
</feature>
<feature type="chain" id="PRO_5003237901" evidence="7">
    <location>
        <begin position="28"/>
        <end position="227"/>
    </location>
</feature>
<proteinExistence type="inferred from homology"/>
<keyword evidence="5" id="KW-0804">Transcription</keyword>
<evidence type="ECO:0000256" key="1">
    <source>
        <dbReference type="ARBA" id="ARBA00004123"/>
    </source>
</evidence>
<evidence type="ECO:0000313" key="9">
    <source>
        <dbReference type="Proteomes" id="UP000000305"/>
    </source>
</evidence>
<dbReference type="PANTHER" id="PTHR13224:SF6">
    <property type="entry name" value="MEDIATOR OF RNA POLYMERASE II TRANSCRIPTION SUBUNIT 16"/>
    <property type="match status" value="1"/>
</dbReference>
<evidence type="ECO:0000313" key="8">
    <source>
        <dbReference type="EMBL" id="EFX74531.1"/>
    </source>
</evidence>
<dbReference type="KEGG" id="dpx:DAPPUDRAFT_324167"/>
<dbReference type="HOGENOM" id="CLU_1220783_0_0_1"/>
<dbReference type="InParanoid" id="E9H0W7"/>
<comment type="subcellular location">
    <subcellularLocation>
        <location evidence="1">Nucleus</location>
    </subcellularLocation>
</comment>
<dbReference type="PANTHER" id="PTHR13224">
    <property type="entry name" value="THYROID HORMONE RECEPTOR-ASSOCIATED PROTEIN-RELATED"/>
    <property type="match status" value="1"/>
</dbReference>
<evidence type="ECO:0000256" key="2">
    <source>
        <dbReference type="ARBA" id="ARBA00006543"/>
    </source>
</evidence>
<keyword evidence="7" id="KW-0732">Signal</keyword>
<dbReference type="OrthoDB" id="10018574at2759"/>
<comment type="similarity">
    <text evidence="2">Belongs to the Mediator complex subunit 16 family.</text>
</comment>
<evidence type="ECO:0000256" key="4">
    <source>
        <dbReference type="ARBA" id="ARBA00023159"/>
    </source>
</evidence>
<dbReference type="EMBL" id="GL732582">
    <property type="protein sequence ID" value="EFX74531.1"/>
    <property type="molecule type" value="Genomic_DNA"/>
</dbReference>
<evidence type="ECO:0000256" key="5">
    <source>
        <dbReference type="ARBA" id="ARBA00023163"/>
    </source>
</evidence>
<evidence type="ECO:0000256" key="3">
    <source>
        <dbReference type="ARBA" id="ARBA00023015"/>
    </source>
</evidence>
<dbReference type="InterPro" id="IPR048338">
    <property type="entry name" value="Mediator_Med16"/>
</dbReference>
<protein>
    <submittedName>
        <fullName evidence="8">Uncharacterized protein</fullName>
    </submittedName>
</protein>
<dbReference type="AlphaFoldDB" id="E9H0W7"/>
<evidence type="ECO:0000256" key="6">
    <source>
        <dbReference type="ARBA" id="ARBA00023242"/>
    </source>
</evidence>
<keyword evidence="6" id="KW-0539">Nucleus</keyword>
<accession>E9H0W7</accession>
<keyword evidence="9" id="KW-1185">Reference proteome</keyword>